<dbReference type="GO" id="GO:0071555">
    <property type="term" value="P:cell wall organization"/>
    <property type="evidence" value="ECO:0007669"/>
    <property type="project" value="TreeGrafter"/>
</dbReference>
<comment type="subcellular location">
    <subcellularLocation>
        <location evidence="1">Membrane</location>
    </subcellularLocation>
</comment>
<name>A0A7W4UG41_9CELL</name>
<dbReference type="Proteomes" id="UP000518206">
    <property type="component" value="Unassembled WGS sequence"/>
</dbReference>
<evidence type="ECO:0000256" key="3">
    <source>
        <dbReference type="ARBA" id="ARBA00023136"/>
    </source>
</evidence>
<feature type="compositionally biased region" description="Low complexity" evidence="4">
    <location>
        <begin position="1"/>
        <end position="14"/>
    </location>
</feature>
<evidence type="ECO:0000259" key="5">
    <source>
        <dbReference type="Pfam" id="PF00905"/>
    </source>
</evidence>
<dbReference type="PANTHER" id="PTHR30627">
    <property type="entry name" value="PEPTIDOGLYCAN D,D-TRANSPEPTIDASE"/>
    <property type="match status" value="1"/>
</dbReference>
<dbReference type="Gene3D" id="3.40.710.10">
    <property type="entry name" value="DD-peptidase/beta-lactamase superfamily"/>
    <property type="match status" value="1"/>
</dbReference>
<evidence type="ECO:0000313" key="9">
    <source>
        <dbReference type="Proteomes" id="UP000518206"/>
    </source>
</evidence>
<dbReference type="GO" id="GO:0008658">
    <property type="term" value="F:penicillin binding"/>
    <property type="evidence" value="ECO:0007669"/>
    <property type="project" value="InterPro"/>
</dbReference>
<protein>
    <submittedName>
        <fullName evidence="8">Cell division protein FtsI/penicillin-binding protein 2</fullName>
    </submittedName>
</protein>
<feature type="region of interest" description="Disordered" evidence="4">
    <location>
        <begin position="1"/>
        <end position="21"/>
    </location>
</feature>
<dbReference type="InterPro" id="IPR012338">
    <property type="entry name" value="Beta-lactam/transpept-like"/>
</dbReference>
<dbReference type="GO" id="GO:0071972">
    <property type="term" value="F:peptidoglycan L,D-transpeptidase activity"/>
    <property type="evidence" value="ECO:0007669"/>
    <property type="project" value="TreeGrafter"/>
</dbReference>
<reference evidence="8 9" key="2">
    <citation type="submission" date="2020-08" db="EMBL/GenBank/DDBJ databases">
        <authorList>
            <person name="Partida-Martinez L."/>
            <person name="Huntemann M."/>
            <person name="Clum A."/>
            <person name="Wang J."/>
            <person name="Palaniappan K."/>
            <person name="Ritter S."/>
            <person name="Chen I.-M."/>
            <person name="Stamatis D."/>
            <person name="Reddy T."/>
            <person name="O'Malley R."/>
            <person name="Daum C."/>
            <person name="Shapiro N."/>
            <person name="Ivanova N."/>
            <person name="Kyrpides N."/>
            <person name="Woyke T."/>
        </authorList>
    </citation>
    <scope>NUCLEOTIDE SEQUENCE [LARGE SCALE GENOMIC DNA]</scope>
    <source>
        <strain evidence="8 9">RAS26</strain>
    </source>
</reference>
<dbReference type="InterPro" id="IPR050515">
    <property type="entry name" value="Beta-lactam/transpept"/>
</dbReference>
<evidence type="ECO:0000256" key="1">
    <source>
        <dbReference type="ARBA" id="ARBA00004370"/>
    </source>
</evidence>
<dbReference type="GO" id="GO:0051301">
    <property type="term" value="P:cell division"/>
    <property type="evidence" value="ECO:0007669"/>
    <property type="project" value="UniProtKB-KW"/>
</dbReference>
<dbReference type="InterPro" id="IPR007887">
    <property type="entry name" value="MecA_N"/>
</dbReference>
<evidence type="ECO:0000259" key="7">
    <source>
        <dbReference type="Pfam" id="PF05223"/>
    </source>
</evidence>
<dbReference type="AlphaFoldDB" id="A0A7W4UG41"/>
<feature type="domain" description="Penicillin-binding protein dimerisation" evidence="6">
    <location>
        <begin position="170"/>
        <end position="336"/>
    </location>
</feature>
<dbReference type="SUPFAM" id="SSF56601">
    <property type="entry name" value="beta-lactamase/transpeptidase-like"/>
    <property type="match status" value="1"/>
</dbReference>
<evidence type="ECO:0000256" key="4">
    <source>
        <dbReference type="SAM" id="MobiDB-lite"/>
    </source>
</evidence>
<evidence type="ECO:0000313" key="8">
    <source>
        <dbReference type="EMBL" id="MBB2923507.1"/>
    </source>
</evidence>
<feature type="domain" description="Penicillin-binding protein transpeptidase" evidence="5">
    <location>
        <begin position="373"/>
        <end position="669"/>
    </location>
</feature>
<sequence length="676" mass="68301">MVQRGAQGQVGAARRAARRGGGAGRRELLGGVLGAVLALGTLTACTPEGPDPQITADALADALTTGTFDEVTLTGATAAEAAAQRTAAFEGLAPWRPTVTAAKAEVVEDEPEKATARLRFTWDVDASDTDWTYETTARLTRVEDAWEAAWTSYLLAPDLVPSETLTVRRTAAARADVLGAGGEPIVTSRDVVRIGIDKTRVAPDQQQAAAGLLVEALELEASSFGTQVASAGEKAFVQAIVVRTGDPAYDVEALTAIPGVRAVPDTLPLAPTRRFARPLLGTVGDATAEIVEESQGAVAAGDVAGLSGLQRQYDAQLRGLPGLSVLAVAPEGAAQRELFRSEPVAGQPLVTTLDVRLQDAAETILEPIEVPAAIVALRPSTGDVLVAASGPGSAGLSTATVGKYPPGSTLKVATSLALLRAGLTPDSTLSCPPTVTVEGREFRNYPGYPASAIGDIPLRTALANSCNTAFIGARDQVPQEALASAAASLGLGASADVGFPAFLGSVPAESEGTDHAASMIGQGRTEASPLAMARLAASVAVGSLVTPRLVLPPEGGAVPADAGAEDAGAAAPSEAAAGSTATPVPLTAAEADALRGLMRAFVTEGGGDFLQDAPGPEVLAKSGTAQFGPADALQNHAWMIAVQGDLAVAVFVEVGDYGSTTSGPLLEAFLAAVNGG</sequence>
<dbReference type="GO" id="GO:0005886">
    <property type="term" value="C:plasma membrane"/>
    <property type="evidence" value="ECO:0007669"/>
    <property type="project" value="TreeGrafter"/>
</dbReference>
<dbReference type="Pfam" id="PF03717">
    <property type="entry name" value="PBP_dimer"/>
    <property type="match status" value="1"/>
</dbReference>
<feature type="region of interest" description="Disordered" evidence="4">
    <location>
        <begin position="556"/>
        <end position="584"/>
    </location>
</feature>
<reference evidence="8 9" key="1">
    <citation type="submission" date="2020-08" db="EMBL/GenBank/DDBJ databases">
        <title>The Agave Microbiome: Exploring the role of microbial communities in plant adaptations to desert environments.</title>
        <authorList>
            <person name="Partida-Martinez L.P."/>
        </authorList>
    </citation>
    <scope>NUCLEOTIDE SEQUENCE [LARGE SCALE GENOMIC DNA]</scope>
    <source>
        <strain evidence="8 9">RAS26</strain>
    </source>
</reference>
<accession>A0A7W4UG41</accession>
<keyword evidence="8" id="KW-0131">Cell cycle</keyword>
<gene>
    <name evidence="8" type="ORF">FHR80_002432</name>
</gene>
<dbReference type="RefSeq" id="WP_311702023.1">
    <property type="nucleotide sequence ID" value="NZ_JACHVX010000003.1"/>
</dbReference>
<dbReference type="Gene3D" id="3.90.1310.10">
    <property type="entry name" value="Penicillin-binding protein 2a (Domain 2)"/>
    <property type="match status" value="1"/>
</dbReference>
<evidence type="ECO:0000256" key="2">
    <source>
        <dbReference type="ARBA" id="ARBA00007171"/>
    </source>
</evidence>
<dbReference type="Pfam" id="PF05223">
    <property type="entry name" value="MecA_N"/>
    <property type="match status" value="1"/>
</dbReference>
<evidence type="ECO:0000259" key="6">
    <source>
        <dbReference type="Pfam" id="PF03717"/>
    </source>
</evidence>
<dbReference type="GO" id="GO:0046677">
    <property type="term" value="P:response to antibiotic"/>
    <property type="evidence" value="ECO:0007669"/>
    <property type="project" value="InterPro"/>
</dbReference>
<comment type="similarity">
    <text evidence="2">Belongs to the transpeptidase family.</text>
</comment>
<dbReference type="InterPro" id="IPR001460">
    <property type="entry name" value="PCN-bd_Tpept"/>
</dbReference>
<proteinExistence type="inferred from homology"/>
<keyword evidence="8" id="KW-0132">Cell division</keyword>
<dbReference type="Pfam" id="PF00905">
    <property type="entry name" value="Transpeptidase"/>
    <property type="match status" value="1"/>
</dbReference>
<dbReference type="EMBL" id="JACHVX010000003">
    <property type="protein sequence ID" value="MBB2923507.1"/>
    <property type="molecule type" value="Genomic_DNA"/>
</dbReference>
<dbReference type="InterPro" id="IPR005311">
    <property type="entry name" value="PBP_dimer"/>
</dbReference>
<organism evidence="8 9">
    <name type="scientific">Cellulomonas cellasea</name>
    <dbReference type="NCBI Taxonomy" id="43670"/>
    <lineage>
        <taxon>Bacteria</taxon>
        <taxon>Bacillati</taxon>
        <taxon>Actinomycetota</taxon>
        <taxon>Actinomycetes</taxon>
        <taxon>Micrococcales</taxon>
        <taxon>Cellulomonadaceae</taxon>
        <taxon>Cellulomonas</taxon>
    </lineage>
</organism>
<dbReference type="InterPro" id="IPR036138">
    <property type="entry name" value="PBP_dimer_sf"/>
</dbReference>
<dbReference type="PANTHER" id="PTHR30627:SF24">
    <property type="entry name" value="PENICILLIN-BINDING PROTEIN 4B"/>
    <property type="match status" value="1"/>
</dbReference>
<dbReference type="SUPFAM" id="SSF56519">
    <property type="entry name" value="Penicillin binding protein dimerisation domain"/>
    <property type="match status" value="1"/>
</dbReference>
<feature type="compositionally biased region" description="Low complexity" evidence="4">
    <location>
        <begin position="556"/>
        <end position="583"/>
    </location>
</feature>
<keyword evidence="3" id="KW-0472">Membrane</keyword>
<feature type="domain" description="NTF2-like N-terminal transpeptidase" evidence="7">
    <location>
        <begin position="55"/>
        <end position="161"/>
    </location>
</feature>
<comment type="caution">
    <text evidence="8">The sequence shown here is derived from an EMBL/GenBank/DDBJ whole genome shotgun (WGS) entry which is preliminary data.</text>
</comment>